<evidence type="ECO:0000256" key="4">
    <source>
        <dbReference type="PIRSR" id="PIRSR000451-1"/>
    </source>
</evidence>
<dbReference type="CDD" id="cd00831">
    <property type="entry name" value="CHS_like"/>
    <property type="match status" value="1"/>
</dbReference>
<evidence type="ECO:0000259" key="5">
    <source>
        <dbReference type="Pfam" id="PF00195"/>
    </source>
</evidence>
<dbReference type="InterPro" id="IPR012328">
    <property type="entry name" value="Chalcone/stilbene_synt_C"/>
</dbReference>
<dbReference type="PANTHER" id="PTHR11877:SF99">
    <property type="entry name" value="1,3,6,8-TETRAHYDROXYNAPHTHALENE SYNTHASE"/>
    <property type="match status" value="1"/>
</dbReference>
<proteinExistence type="inferred from homology"/>
<keyword evidence="2" id="KW-0808">Transferase</keyword>
<dbReference type="Pfam" id="PF00195">
    <property type="entry name" value="Chal_sti_synt_N"/>
    <property type="match status" value="1"/>
</dbReference>
<dbReference type="InterPro" id="IPR016039">
    <property type="entry name" value="Thiolase-like"/>
</dbReference>
<dbReference type="PANTHER" id="PTHR11877">
    <property type="entry name" value="HYDROXYMETHYLGLUTARYL-COA SYNTHASE"/>
    <property type="match status" value="1"/>
</dbReference>
<dbReference type="Proteomes" id="UP000198897">
    <property type="component" value="Unassembled WGS sequence"/>
</dbReference>
<sequence length="361" mass="40563">MAYILSTGLQEAEYEYSQETVQSLIYNLFPLKSHEKNRLLPIFEHAQIDKRQFSASMEWFEKPHGLKERNELFHEKALKYAKGAIESCLSNLQFLKQEVSPSMIDHIIFVSSTGINTPTLDTYFINDLNFKETVKRTPMFGLGCAGGTSGVARAFEWLQGHPEKNVLVVCVELCSLTFQLTDQRVSNFVGTALFGDGASAVLMSGERSKLREMACLNTAKVLNSSSRLKPFSTDVMGWRVVDTGFEVIFNKSIPRLVKSFWSLHMKEVLAENLWKINELPFIVAHPGGRKVLEGYKEVFELSGHTLKFSENVLKNHGNMSSPTVHFVLNEAMASEPEKGTRSCMTSLGPGFSSEIVSLEWV</sequence>
<dbReference type="Pfam" id="PF02797">
    <property type="entry name" value="Chal_sti_synt_C"/>
    <property type="match status" value="1"/>
</dbReference>
<evidence type="ECO:0000256" key="1">
    <source>
        <dbReference type="ARBA" id="ARBA00005531"/>
    </source>
</evidence>
<keyword evidence="3" id="KW-0012">Acyltransferase</keyword>
<dbReference type="GO" id="GO:0016747">
    <property type="term" value="F:acyltransferase activity, transferring groups other than amino-acyl groups"/>
    <property type="evidence" value="ECO:0007669"/>
    <property type="project" value="InterPro"/>
</dbReference>
<organism evidence="7 8">
    <name type="scientific">Halobacillus alkaliphilus</name>
    <dbReference type="NCBI Taxonomy" id="396056"/>
    <lineage>
        <taxon>Bacteria</taxon>
        <taxon>Bacillati</taxon>
        <taxon>Bacillota</taxon>
        <taxon>Bacilli</taxon>
        <taxon>Bacillales</taxon>
        <taxon>Bacillaceae</taxon>
        <taxon>Halobacillus</taxon>
    </lineage>
</organism>
<keyword evidence="8" id="KW-1185">Reference proteome</keyword>
<evidence type="ECO:0000256" key="2">
    <source>
        <dbReference type="ARBA" id="ARBA00022679"/>
    </source>
</evidence>
<reference evidence="8" key="1">
    <citation type="submission" date="2016-10" db="EMBL/GenBank/DDBJ databases">
        <authorList>
            <person name="Varghese N."/>
            <person name="Submissions S."/>
        </authorList>
    </citation>
    <scope>NUCLEOTIDE SEQUENCE [LARGE SCALE GENOMIC DNA]</scope>
    <source>
        <strain evidence="8">FP5</strain>
    </source>
</reference>
<feature type="active site" description="Acyl-thioester intermediate" evidence="4">
    <location>
        <position position="144"/>
    </location>
</feature>
<evidence type="ECO:0000259" key="6">
    <source>
        <dbReference type="Pfam" id="PF02797"/>
    </source>
</evidence>
<dbReference type="OrthoDB" id="9786288at2"/>
<dbReference type="RefSeq" id="WP_089750011.1">
    <property type="nucleotide sequence ID" value="NZ_FOOG01000003.1"/>
</dbReference>
<evidence type="ECO:0000313" key="8">
    <source>
        <dbReference type="Proteomes" id="UP000198897"/>
    </source>
</evidence>
<name>A0A1I2K8N3_9BACI</name>
<evidence type="ECO:0000313" key="7">
    <source>
        <dbReference type="EMBL" id="SFF61246.1"/>
    </source>
</evidence>
<comment type="similarity">
    <text evidence="1">Belongs to the thiolase-like superfamily. Chalcone/stilbene synthases family.</text>
</comment>
<accession>A0A1I2K8N3</accession>
<dbReference type="SUPFAM" id="SSF53901">
    <property type="entry name" value="Thiolase-like"/>
    <property type="match status" value="2"/>
</dbReference>
<gene>
    <name evidence="7" type="ORF">SAMN05216353_10381</name>
</gene>
<dbReference type="EMBL" id="FOOG01000003">
    <property type="protein sequence ID" value="SFF61246.1"/>
    <property type="molecule type" value="Genomic_DNA"/>
</dbReference>
<dbReference type="InterPro" id="IPR001099">
    <property type="entry name" value="Chalcone/stilbene_synt_N"/>
</dbReference>
<feature type="domain" description="Chalcone/stilbene synthase C-terminal" evidence="6">
    <location>
        <begin position="226"/>
        <end position="342"/>
    </location>
</feature>
<dbReference type="PIRSF" id="PIRSF000451">
    <property type="entry name" value="PKS_III"/>
    <property type="match status" value="1"/>
</dbReference>
<dbReference type="GO" id="GO:0030639">
    <property type="term" value="P:polyketide biosynthetic process"/>
    <property type="evidence" value="ECO:0007669"/>
    <property type="project" value="TreeGrafter"/>
</dbReference>
<protein>
    <submittedName>
        <fullName evidence="7">15-methylpalmitoyl-4-hydroxy-2-pyrone synthase</fullName>
    </submittedName>
</protein>
<feature type="domain" description="Chalcone/stilbene synthase N-terminal" evidence="5">
    <location>
        <begin position="65"/>
        <end position="204"/>
    </location>
</feature>
<dbReference type="AlphaFoldDB" id="A0A1I2K8N3"/>
<dbReference type="Gene3D" id="3.40.47.10">
    <property type="match status" value="2"/>
</dbReference>
<dbReference type="InterPro" id="IPR011141">
    <property type="entry name" value="Polyketide_synthase_type-III"/>
</dbReference>
<evidence type="ECO:0000256" key="3">
    <source>
        <dbReference type="ARBA" id="ARBA00023315"/>
    </source>
</evidence>